<dbReference type="PANTHER" id="PTHR42803">
    <property type="entry name" value="ACYL-COA DEHYDROGENASE"/>
    <property type="match status" value="1"/>
</dbReference>
<evidence type="ECO:0000259" key="8">
    <source>
        <dbReference type="Pfam" id="PF02771"/>
    </source>
</evidence>
<dbReference type="SUPFAM" id="SSF47203">
    <property type="entry name" value="Acyl-CoA dehydrogenase C-terminal domain-like"/>
    <property type="match status" value="1"/>
</dbReference>
<sequence length="595" mass="64570">MPHTQTYATPTRELQFILHEWLDAATGLQELPSHAGIRRNDIDELISALGHFAEDEVAPLNAIGDTEGCSFHDGQVTTPAGFREAYASWCAQGFPRLTAAREDGGRALPNVMTNLVIELVGSANHSWLMYASISRGAYECIRANGNAQQRALYLPRLASGAWTGSMCMSETLAGTDVGLLQTSAAPQADGSYRLTGLKRMATVSEHDFGENIVHLVLARIDGAPPGSRGISLFIVPKFLPDANGDAGERNSAHCEGLEDKMGIRGTPTCWLRFDGATGFLLGEANKGLQAMFVMMNIARLATGMQGVNQSERGYQVAADHARHRLQGRSARGSAPGHEADPLIVHADVRRMLFTQKAWLEAGRAFGYWLALQVDRAQAHPDADARHDADELVALLTPVFKAFSSDNGYACTTLAQQIMGGAGYLGERGVDQFIRDVRVAQIYEGANGIQGQDLLGRKVLADGGDRLARFQRHVAASMAHIEPDSSLRPFADSVLQLGERIGAQVPRIAARATANPDQVGASGQSFLRLLGLQVYGWLWTEMARVAQPQADFSSFHAAKLATARFYFAYLFPEAEHHLRVIDIDADVLMTADETLF</sequence>
<comment type="cofactor">
    <cofactor evidence="1">
        <name>FAD</name>
        <dbReference type="ChEBI" id="CHEBI:57692"/>
    </cofactor>
</comment>
<evidence type="ECO:0000259" key="6">
    <source>
        <dbReference type="Pfam" id="PF00441"/>
    </source>
</evidence>
<protein>
    <submittedName>
        <fullName evidence="10">Acyl-CoA dehydrogenase C-terminal domain-containing protein</fullName>
    </submittedName>
</protein>
<dbReference type="Pfam" id="PF02770">
    <property type="entry name" value="Acyl-CoA_dh_M"/>
    <property type="match status" value="1"/>
</dbReference>
<comment type="similarity">
    <text evidence="2">Belongs to the acyl-CoA dehydrogenase family.</text>
</comment>
<evidence type="ECO:0000256" key="1">
    <source>
        <dbReference type="ARBA" id="ARBA00001974"/>
    </source>
</evidence>
<accession>A0ABU8XIP2</accession>
<evidence type="ECO:0000313" key="10">
    <source>
        <dbReference type="EMBL" id="MEJ8859434.1"/>
    </source>
</evidence>
<evidence type="ECO:0000259" key="9">
    <source>
        <dbReference type="Pfam" id="PF12806"/>
    </source>
</evidence>
<dbReference type="Proteomes" id="UP001367030">
    <property type="component" value="Unassembled WGS sequence"/>
</dbReference>
<reference evidence="10 11" key="1">
    <citation type="submission" date="2024-03" db="EMBL/GenBank/DDBJ databases">
        <title>Novel species of the genus Variovorax.</title>
        <authorList>
            <person name="Liu Q."/>
            <person name="Xin Y.-H."/>
        </authorList>
    </citation>
    <scope>NUCLEOTIDE SEQUENCE [LARGE SCALE GENOMIC DNA]</scope>
    <source>
        <strain evidence="10 11">KACC 18901</strain>
    </source>
</reference>
<dbReference type="InterPro" id="IPR025878">
    <property type="entry name" value="Acyl-CoA_dh-like_C_dom"/>
</dbReference>
<dbReference type="SUPFAM" id="SSF56645">
    <property type="entry name" value="Acyl-CoA dehydrogenase NM domain-like"/>
    <property type="match status" value="1"/>
</dbReference>
<dbReference type="InterPro" id="IPR046373">
    <property type="entry name" value="Acyl-CoA_Oxase/DH_mid-dom_sf"/>
</dbReference>
<evidence type="ECO:0000256" key="2">
    <source>
        <dbReference type="ARBA" id="ARBA00009347"/>
    </source>
</evidence>
<evidence type="ECO:0000259" key="7">
    <source>
        <dbReference type="Pfam" id="PF02770"/>
    </source>
</evidence>
<keyword evidence="5" id="KW-0560">Oxidoreductase</keyword>
<dbReference type="InterPro" id="IPR013786">
    <property type="entry name" value="AcylCoA_DH/ox_N"/>
</dbReference>
<evidence type="ECO:0000256" key="4">
    <source>
        <dbReference type="ARBA" id="ARBA00022827"/>
    </source>
</evidence>
<dbReference type="InterPro" id="IPR036250">
    <property type="entry name" value="AcylCo_DH-like_C"/>
</dbReference>
<dbReference type="RefSeq" id="WP_340339474.1">
    <property type="nucleotide sequence ID" value="NZ_JBBKZS010000029.1"/>
</dbReference>
<proteinExistence type="inferred from homology"/>
<evidence type="ECO:0000256" key="3">
    <source>
        <dbReference type="ARBA" id="ARBA00022630"/>
    </source>
</evidence>
<dbReference type="Gene3D" id="1.20.140.10">
    <property type="entry name" value="Butyryl-CoA Dehydrogenase, subunit A, domain 3"/>
    <property type="match status" value="1"/>
</dbReference>
<dbReference type="InterPro" id="IPR009075">
    <property type="entry name" value="AcylCo_DH/oxidase_C"/>
</dbReference>
<dbReference type="InterPro" id="IPR006091">
    <property type="entry name" value="Acyl-CoA_Oxase/DH_mid-dom"/>
</dbReference>
<dbReference type="Pfam" id="PF12806">
    <property type="entry name" value="Acyl-CoA_dh_C"/>
    <property type="match status" value="1"/>
</dbReference>
<organism evidence="10 11">
    <name type="scientific">Variovorax robiniae</name>
    <dbReference type="NCBI Taxonomy" id="1836199"/>
    <lineage>
        <taxon>Bacteria</taxon>
        <taxon>Pseudomonadati</taxon>
        <taxon>Pseudomonadota</taxon>
        <taxon>Betaproteobacteria</taxon>
        <taxon>Burkholderiales</taxon>
        <taxon>Comamonadaceae</taxon>
        <taxon>Variovorax</taxon>
    </lineage>
</organism>
<evidence type="ECO:0000256" key="5">
    <source>
        <dbReference type="ARBA" id="ARBA00023002"/>
    </source>
</evidence>
<comment type="caution">
    <text evidence="10">The sequence shown here is derived from an EMBL/GenBank/DDBJ whole genome shotgun (WGS) entry which is preliminary data.</text>
</comment>
<feature type="domain" description="Acyl-CoA dehydrogenase/oxidase N-terminal" evidence="8">
    <location>
        <begin position="45"/>
        <end position="160"/>
    </location>
</feature>
<dbReference type="EMBL" id="JBBKZS010000029">
    <property type="protein sequence ID" value="MEJ8859434.1"/>
    <property type="molecule type" value="Genomic_DNA"/>
</dbReference>
<feature type="domain" description="Acyl-CoA oxidase/dehydrogenase middle" evidence="7">
    <location>
        <begin position="165"/>
        <end position="275"/>
    </location>
</feature>
<dbReference type="Pfam" id="PF02771">
    <property type="entry name" value="Acyl-CoA_dh_N"/>
    <property type="match status" value="1"/>
</dbReference>
<gene>
    <name evidence="10" type="ORF">WKW79_33055</name>
</gene>
<keyword evidence="3" id="KW-0285">Flavoprotein</keyword>
<keyword evidence="4" id="KW-0274">FAD</keyword>
<dbReference type="InterPro" id="IPR009100">
    <property type="entry name" value="AcylCoA_DH/oxidase_NM_dom_sf"/>
</dbReference>
<dbReference type="PANTHER" id="PTHR42803:SF1">
    <property type="entry name" value="BROAD-SPECIFICITY LINEAR ACYL-COA DEHYDROGENASE FADE5"/>
    <property type="match status" value="1"/>
</dbReference>
<dbReference type="InterPro" id="IPR052166">
    <property type="entry name" value="Diverse_Acyl-CoA_DH"/>
</dbReference>
<feature type="domain" description="Acetyl-CoA dehydrogenase-like C-terminal" evidence="9">
    <location>
        <begin position="477"/>
        <end position="590"/>
    </location>
</feature>
<dbReference type="Pfam" id="PF00441">
    <property type="entry name" value="Acyl-CoA_dh_1"/>
    <property type="match status" value="1"/>
</dbReference>
<dbReference type="Gene3D" id="1.10.540.10">
    <property type="entry name" value="Acyl-CoA dehydrogenase/oxidase, N-terminal domain"/>
    <property type="match status" value="1"/>
</dbReference>
<evidence type="ECO:0000313" key="11">
    <source>
        <dbReference type="Proteomes" id="UP001367030"/>
    </source>
</evidence>
<name>A0ABU8XIP2_9BURK</name>
<keyword evidence="11" id="KW-1185">Reference proteome</keyword>
<dbReference type="Gene3D" id="2.40.110.10">
    <property type="entry name" value="Butyryl-CoA Dehydrogenase, subunit A, domain 2"/>
    <property type="match status" value="1"/>
</dbReference>
<dbReference type="InterPro" id="IPR037069">
    <property type="entry name" value="AcylCoA_DH/ox_N_sf"/>
</dbReference>
<feature type="domain" description="Acyl-CoA dehydrogenase/oxidase C-terminal" evidence="6">
    <location>
        <begin position="285"/>
        <end position="451"/>
    </location>
</feature>